<dbReference type="PANTHER" id="PTHR44858">
    <property type="entry name" value="TETRATRICOPEPTIDE REPEAT PROTEIN 6"/>
    <property type="match status" value="1"/>
</dbReference>
<protein>
    <recommendedName>
        <fullName evidence="6">Tetratricopeptide repeat-containing protein</fullName>
    </recommendedName>
</protein>
<dbReference type="SUPFAM" id="SSF48452">
    <property type="entry name" value="TPR-like"/>
    <property type="match status" value="2"/>
</dbReference>
<dbReference type="InterPro" id="IPR019734">
    <property type="entry name" value="TPR_rpt"/>
</dbReference>
<dbReference type="Pfam" id="PF00515">
    <property type="entry name" value="TPR_1"/>
    <property type="match status" value="1"/>
</dbReference>
<evidence type="ECO:0000256" key="3">
    <source>
        <dbReference type="PROSITE-ProRule" id="PRU00339"/>
    </source>
</evidence>
<evidence type="ECO:0000256" key="1">
    <source>
        <dbReference type="ARBA" id="ARBA00022737"/>
    </source>
</evidence>
<evidence type="ECO:0008006" key="6">
    <source>
        <dbReference type="Google" id="ProtNLM"/>
    </source>
</evidence>
<comment type="caution">
    <text evidence="4">The sequence shown here is derived from an EMBL/GenBank/DDBJ whole genome shotgun (WGS) entry which is preliminary data.</text>
</comment>
<sequence length="216" mass="24900">MLRVENQASDKQRLEAELKAFNSALRVEPDNKRALLLRSQVKYKLKDYQGTIVDCLKMISISFDSTSQDDYDAVWNIGVTYNSMKEFEKARQYFKRAKGIRPNDIRLHENIGYGYLQENKLDSALVEFESMRRIKGKSEKAYYGIGRANLGKGNFNEAILAFDKAIEIKPDYALAYQNRGAAKIELQDMDGACKDWHKCLELGVTQLQPYLKQFCK</sequence>
<dbReference type="PROSITE" id="PS50293">
    <property type="entry name" value="TPR_REGION"/>
    <property type="match status" value="1"/>
</dbReference>
<name>A0ABP8FBX0_9BACT</name>
<keyword evidence="2 3" id="KW-0802">TPR repeat</keyword>
<reference evidence="5" key="1">
    <citation type="journal article" date="2019" name="Int. J. Syst. Evol. Microbiol.">
        <title>The Global Catalogue of Microorganisms (GCM) 10K type strain sequencing project: providing services to taxonomists for standard genome sequencing and annotation.</title>
        <authorList>
            <consortium name="The Broad Institute Genomics Platform"/>
            <consortium name="The Broad Institute Genome Sequencing Center for Infectious Disease"/>
            <person name="Wu L."/>
            <person name="Ma J."/>
        </authorList>
    </citation>
    <scope>NUCLEOTIDE SEQUENCE [LARGE SCALE GENOMIC DNA]</scope>
    <source>
        <strain evidence="5">JCM 17917</strain>
    </source>
</reference>
<accession>A0ABP8FBX0</accession>
<dbReference type="InterPro" id="IPR050498">
    <property type="entry name" value="Ycf3"/>
</dbReference>
<evidence type="ECO:0000256" key="2">
    <source>
        <dbReference type="ARBA" id="ARBA00022803"/>
    </source>
</evidence>
<dbReference type="EMBL" id="BAABGX010000001">
    <property type="protein sequence ID" value="GAA4300119.1"/>
    <property type="molecule type" value="Genomic_DNA"/>
</dbReference>
<evidence type="ECO:0000313" key="4">
    <source>
        <dbReference type="EMBL" id="GAA4300119.1"/>
    </source>
</evidence>
<proteinExistence type="predicted"/>
<keyword evidence="1" id="KW-0677">Repeat</keyword>
<dbReference type="SMART" id="SM00028">
    <property type="entry name" value="TPR"/>
    <property type="match status" value="4"/>
</dbReference>
<dbReference type="PANTHER" id="PTHR44858:SF1">
    <property type="entry name" value="UDP-N-ACETYLGLUCOSAMINE--PEPTIDE N-ACETYLGLUCOSAMINYLTRANSFERASE SPINDLY-RELATED"/>
    <property type="match status" value="1"/>
</dbReference>
<feature type="repeat" description="TPR" evidence="3">
    <location>
        <begin position="71"/>
        <end position="104"/>
    </location>
</feature>
<dbReference type="Proteomes" id="UP001501844">
    <property type="component" value="Unassembled WGS sequence"/>
</dbReference>
<dbReference type="Pfam" id="PF13181">
    <property type="entry name" value="TPR_8"/>
    <property type="match status" value="1"/>
</dbReference>
<organism evidence="4 5">
    <name type="scientific">Nibribacter koreensis</name>
    <dbReference type="NCBI Taxonomy" id="1084519"/>
    <lineage>
        <taxon>Bacteria</taxon>
        <taxon>Pseudomonadati</taxon>
        <taxon>Bacteroidota</taxon>
        <taxon>Cytophagia</taxon>
        <taxon>Cytophagales</taxon>
        <taxon>Hymenobacteraceae</taxon>
        <taxon>Nibribacter</taxon>
    </lineage>
</organism>
<dbReference type="PROSITE" id="PS50005">
    <property type="entry name" value="TPR"/>
    <property type="match status" value="2"/>
</dbReference>
<dbReference type="InterPro" id="IPR011990">
    <property type="entry name" value="TPR-like_helical_dom_sf"/>
</dbReference>
<evidence type="ECO:0000313" key="5">
    <source>
        <dbReference type="Proteomes" id="UP001501844"/>
    </source>
</evidence>
<keyword evidence="5" id="KW-1185">Reference proteome</keyword>
<feature type="repeat" description="TPR" evidence="3">
    <location>
        <begin position="139"/>
        <end position="172"/>
    </location>
</feature>
<dbReference type="Gene3D" id="1.25.40.10">
    <property type="entry name" value="Tetratricopeptide repeat domain"/>
    <property type="match status" value="2"/>
</dbReference>
<gene>
    <name evidence="4" type="ORF">GCM10023183_10080</name>
</gene>